<dbReference type="Gene3D" id="1.10.10.10">
    <property type="entry name" value="Winged helix-like DNA-binding domain superfamily/Winged helix DNA-binding domain"/>
    <property type="match status" value="1"/>
</dbReference>
<dbReference type="KEGG" id="fiy:BN1229_v1_3530"/>
<name>A0A0D6JK83_9HYPH</name>
<evidence type="ECO:0000313" key="3">
    <source>
        <dbReference type="Proteomes" id="UP000033187"/>
    </source>
</evidence>
<dbReference type="SUPFAM" id="SSF46785">
    <property type="entry name" value="Winged helix' DNA-binding domain"/>
    <property type="match status" value="1"/>
</dbReference>
<protein>
    <submittedName>
        <fullName evidence="2">Transcriptional regulator, ArsR family</fullName>
    </submittedName>
</protein>
<dbReference type="PANTHER" id="PTHR38600">
    <property type="entry name" value="TRANSCRIPTIONAL REGULATORY PROTEIN"/>
    <property type="match status" value="1"/>
</dbReference>
<reference evidence="3" key="1">
    <citation type="submission" date="2015-02" db="EMBL/GenBank/DDBJ databases">
        <authorList>
            <person name="Chooi Y.-H."/>
        </authorList>
    </citation>
    <scope>NUCLEOTIDE SEQUENCE [LARGE SCALE GENOMIC DNA]</scope>
    <source>
        <strain evidence="3">strain Y</strain>
    </source>
</reference>
<sequence length="113" mass="13143">MYDETDRLNCVFHALSDPTRREIVSLLAVRPYSITELVPPFSMSLSAISKHVKSLERAGIVYREVRGRNHICTLNADALNEAYTWLSGYERFWNQRLDALEEVLRREGKKDEN</sequence>
<dbReference type="EMBL" id="LN829119">
    <property type="protein sequence ID" value="CPR22097.1"/>
    <property type="molecule type" value="Genomic_DNA"/>
</dbReference>
<evidence type="ECO:0000313" key="2">
    <source>
        <dbReference type="EMBL" id="CPR22097.1"/>
    </source>
</evidence>
<proteinExistence type="predicted"/>
<feature type="domain" description="HTH arsR-type" evidence="1">
    <location>
        <begin position="1"/>
        <end position="94"/>
    </location>
</feature>
<evidence type="ECO:0000259" key="1">
    <source>
        <dbReference type="PROSITE" id="PS50987"/>
    </source>
</evidence>
<dbReference type="Pfam" id="PF01022">
    <property type="entry name" value="HTH_5"/>
    <property type="match status" value="1"/>
</dbReference>
<gene>
    <name evidence="2" type="ORF">YBN1229_v1_3530</name>
</gene>
<dbReference type="SMART" id="SM00418">
    <property type="entry name" value="HTH_ARSR"/>
    <property type="match status" value="1"/>
</dbReference>
<organism evidence="2 3">
    <name type="scientific">Candidatus Filomicrobium marinum</name>
    <dbReference type="NCBI Taxonomy" id="1608628"/>
    <lineage>
        <taxon>Bacteria</taxon>
        <taxon>Pseudomonadati</taxon>
        <taxon>Pseudomonadota</taxon>
        <taxon>Alphaproteobacteria</taxon>
        <taxon>Hyphomicrobiales</taxon>
        <taxon>Hyphomicrobiaceae</taxon>
        <taxon>Filomicrobium</taxon>
    </lineage>
</organism>
<dbReference type="CDD" id="cd00090">
    <property type="entry name" value="HTH_ARSR"/>
    <property type="match status" value="1"/>
</dbReference>
<dbReference type="NCBIfam" id="NF033788">
    <property type="entry name" value="HTH_metalloreg"/>
    <property type="match status" value="1"/>
</dbReference>
<dbReference type="RefSeq" id="WP_046478318.1">
    <property type="nucleotide sequence ID" value="NZ_LN829118.1"/>
</dbReference>
<dbReference type="GO" id="GO:0003700">
    <property type="term" value="F:DNA-binding transcription factor activity"/>
    <property type="evidence" value="ECO:0007669"/>
    <property type="project" value="InterPro"/>
</dbReference>
<dbReference type="OrthoDB" id="9798998at2"/>
<accession>A0A0D6JK83</accession>
<dbReference type="PROSITE" id="PS50987">
    <property type="entry name" value="HTH_ARSR_2"/>
    <property type="match status" value="1"/>
</dbReference>
<dbReference type="InterPro" id="IPR036390">
    <property type="entry name" value="WH_DNA-bd_sf"/>
</dbReference>
<dbReference type="AlphaFoldDB" id="A0A0D6JK83"/>
<dbReference type="PRINTS" id="PR00778">
    <property type="entry name" value="HTHARSR"/>
</dbReference>
<dbReference type="InterPro" id="IPR011991">
    <property type="entry name" value="ArsR-like_HTH"/>
</dbReference>
<dbReference type="PANTHER" id="PTHR38600:SF2">
    <property type="entry name" value="SLL0088 PROTEIN"/>
    <property type="match status" value="1"/>
</dbReference>
<dbReference type="InterPro" id="IPR036388">
    <property type="entry name" value="WH-like_DNA-bd_sf"/>
</dbReference>
<dbReference type="InterPro" id="IPR001845">
    <property type="entry name" value="HTH_ArsR_DNA-bd_dom"/>
</dbReference>
<dbReference type="Proteomes" id="UP000033187">
    <property type="component" value="Chromosome 1"/>
</dbReference>
<dbReference type="KEGG" id="fil:BN1229_v1_2385"/>
<keyword evidence="3" id="KW-1185">Reference proteome</keyword>